<evidence type="ECO:0000313" key="2">
    <source>
        <dbReference type="EMBL" id="KAG1785480.1"/>
    </source>
</evidence>
<keyword evidence="3" id="KW-1185">Reference proteome</keyword>
<organism evidence="2 3">
    <name type="scientific">Suillus plorans</name>
    <dbReference type="NCBI Taxonomy" id="116603"/>
    <lineage>
        <taxon>Eukaryota</taxon>
        <taxon>Fungi</taxon>
        <taxon>Dikarya</taxon>
        <taxon>Basidiomycota</taxon>
        <taxon>Agaricomycotina</taxon>
        <taxon>Agaricomycetes</taxon>
        <taxon>Agaricomycetidae</taxon>
        <taxon>Boletales</taxon>
        <taxon>Suillineae</taxon>
        <taxon>Suillaceae</taxon>
        <taxon>Suillus</taxon>
    </lineage>
</organism>
<protein>
    <submittedName>
        <fullName evidence="2">Uncharacterized protein</fullName>
    </submittedName>
</protein>
<dbReference type="GeneID" id="64594668"/>
<gene>
    <name evidence="2" type="ORF">HD556DRAFT_1314253</name>
</gene>
<comment type="caution">
    <text evidence="2">The sequence shown here is derived from an EMBL/GenBank/DDBJ whole genome shotgun (WGS) entry which is preliminary data.</text>
</comment>
<proteinExistence type="predicted"/>
<dbReference type="EMBL" id="JABBWE010000110">
    <property type="protein sequence ID" value="KAG1785480.1"/>
    <property type="molecule type" value="Genomic_DNA"/>
</dbReference>
<dbReference type="AlphaFoldDB" id="A0A9P7AC88"/>
<sequence>MAASECGCFKTSCNEDGLLEVLHKLEEATASLGVTQLLRTRGLSPPRPALVPIWREFQSHTGNFESHWQKTKHFKTYTHHRSSSSDDTTSSNSSLEDELRVLPEPPAGIMRNLSRLVTRAQRQFKPYDPCQGHAPNAIELRFVHRSLGKYSGETDMNLSDVQEGKEIFECGLRGMSQKTITQAIVAKQATRESMRLRVLTTAWEIESNLQRMKLLECILKQNALEYGRSIVEASYFQRHLVGGNRQELEASVDFNVGLHSHDLATFAVADVQLDHIEGLARTLCLPEEDPPQVVKGQSTSSDP</sequence>
<accession>A0A9P7AC88</accession>
<feature type="compositionally biased region" description="Low complexity" evidence="1">
    <location>
        <begin position="85"/>
        <end position="94"/>
    </location>
</feature>
<reference evidence="2" key="1">
    <citation type="journal article" date="2020" name="New Phytol.">
        <title>Comparative genomics reveals dynamic genome evolution in host specialist ectomycorrhizal fungi.</title>
        <authorList>
            <person name="Lofgren L.A."/>
            <person name="Nguyen N.H."/>
            <person name="Vilgalys R."/>
            <person name="Ruytinx J."/>
            <person name="Liao H.L."/>
            <person name="Branco S."/>
            <person name="Kuo A."/>
            <person name="LaButti K."/>
            <person name="Lipzen A."/>
            <person name="Andreopoulos W."/>
            <person name="Pangilinan J."/>
            <person name="Riley R."/>
            <person name="Hundley H."/>
            <person name="Na H."/>
            <person name="Barry K."/>
            <person name="Grigoriev I.V."/>
            <person name="Stajich J.E."/>
            <person name="Kennedy P.G."/>
        </authorList>
    </citation>
    <scope>NUCLEOTIDE SEQUENCE</scope>
    <source>
        <strain evidence="2">S12</strain>
    </source>
</reference>
<name>A0A9P7AC88_9AGAM</name>
<evidence type="ECO:0000313" key="3">
    <source>
        <dbReference type="Proteomes" id="UP000719766"/>
    </source>
</evidence>
<dbReference type="Proteomes" id="UP000719766">
    <property type="component" value="Unassembled WGS sequence"/>
</dbReference>
<feature type="region of interest" description="Disordered" evidence="1">
    <location>
        <begin position="75"/>
        <end position="104"/>
    </location>
</feature>
<dbReference type="RefSeq" id="XP_041152963.1">
    <property type="nucleotide sequence ID" value="XM_041300904.1"/>
</dbReference>
<dbReference type="OrthoDB" id="2679361at2759"/>
<evidence type="ECO:0000256" key="1">
    <source>
        <dbReference type="SAM" id="MobiDB-lite"/>
    </source>
</evidence>